<reference evidence="1 2" key="1">
    <citation type="submission" date="2023-09" db="EMBL/GenBank/DDBJ databases">
        <authorList>
            <person name="Rey-Velasco X."/>
        </authorList>
    </citation>
    <scope>NUCLEOTIDE SEQUENCE [LARGE SCALE GENOMIC DNA]</scope>
    <source>
        <strain evidence="1 2">W311</strain>
    </source>
</reference>
<evidence type="ECO:0000313" key="1">
    <source>
        <dbReference type="EMBL" id="WNO53907.1"/>
    </source>
</evidence>
<gene>
    <name evidence="1" type="ORF">RPR59_01205</name>
</gene>
<dbReference type="Proteomes" id="UP001302249">
    <property type="component" value="Chromosome"/>
</dbReference>
<name>A0ABZ0B9G9_9SPHN</name>
<proteinExistence type="predicted"/>
<dbReference type="EMBL" id="CP135076">
    <property type="protein sequence ID" value="WNO53907.1"/>
    <property type="molecule type" value="Genomic_DNA"/>
</dbReference>
<organism evidence="1 2">
    <name type="scientific">Stakelama saccharophila</name>
    <dbReference type="NCBI Taxonomy" id="3075605"/>
    <lineage>
        <taxon>Bacteria</taxon>
        <taxon>Pseudomonadati</taxon>
        <taxon>Pseudomonadota</taxon>
        <taxon>Alphaproteobacteria</taxon>
        <taxon>Sphingomonadales</taxon>
        <taxon>Sphingomonadaceae</taxon>
        <taxon>Stakelama</taxon>
    </lineage>
</organism>
<dbReference type="InterPro" id="IPR011051">
    <property type="entry name" value="RmlC_Cupin_sf"/>
</dbReference>
<evidence type="ECO:0000313" key="2">
    <source>
        <dbReference type="Proteomes" id="UP001302249"/>
    </source>
</evidence>
<keyword evidence="2" id="KW-1185">Reference proteome</keyword>
<protein>
    <submittedName>
        <fullName evidence="1">Transposase</fullName>
    </submittedName>
</protein>
<dbReference type="SUPFAM" id="SSF51182">
    <property type="entry name" value="RmlC-like cupins"/>
    <property type="match status" value="1"/>
</dbReference>
<sequence>MDVRDEDAFAALGPALARLSRNRDFLAELAVAELKRQWTARPARGGYGPQLLLLRPPDGRFVLRANFWPAREDAVTRHSGPATFFYDLPHDHNFPFLTVGYHGPGYWSDYYEVDGDAIGGLPGDPARLRFTGRACLSPGTVMLYRMRRDVHVQLPPDRFSVSLNILGVDPEQPWLDQYRFDIRRNCIAEAMTTAPAEPLVTLAAQLGGNGRDLAERFAAEHPCDRMRWTAFEALASASADPDAALAIYDRAAASARPAVARRARARLAESAPDRMRLQPR</sequence>
<accession>A0ABZ0B9G9</accession>
<dbReference type="RefSeq" id="WP_313915824.1">
    <property type="nucleotide sequence ID" value="NZ_CP135076.1"/>
</dbReference>